<accession>A0A5E7IAC0</accession>
<dbReference type="RefSeq" id="WP_150779163.1">
    <property type="nucleotide sequence ID" value="NZ_CABVIH010000006.1"/>
</dbReference>
<feature type="domain" description="Putative glycogen debranching enzyme N-terminal" evidence="1">
    <location>
        <begin position="31"/>
        <end position="218"/>
    </location>
</feature>
<organism evidence="3 4">
    <name type="scientific">Pseudomonas fluorescens</name>
    <dbReference type="NCBI Taxonomy" id="294"/>
    <lineage>
        <taxon>Bacteria</taxon>
        <taxon>Pseudomonadati</taxon>
        <taxon>Pseudomonadota</taxon>
        <taxon>Gammaproteobacteria</taxon>
        <taxon>Pseudomonadales</taxon>
        <taxon>Pseudomonadaceae</taxon>
        <taxon>Pseudomonas</taxon>
    </lineage>
</organism>
<dbReference type="OrthoDB" id="9802524at2"/>
<dbReference type="Proteomes" id="UP000375525">
    <property type="component" value="Unassembled WGS sequence"/>
</dbReference>
<evidence type="ECO:0000259" key="1">
    <source>
        <dbReference type="Pfam" id="PF14742"/>
    </source>
</evidence>
<dbReference type="EMBL" id="CABVIH010000006">
    <property type="protein sequence ID" value="VVO73641.1"/>
    <property type="molecule type" value="Genomic_DNA"/>
</dbReference>
<protein>
    <recommendedName>
        <fullName evidence="5">Amylo-alpha-1,6-glucosidase</fullName>
    </recommendedName>
</protein>
<evidence type="ECO:0000259" key="2">
    <source>
        <dbReference type="Pfam" id="PF22422"/>
    </source>
</evidence>
<gene>
    <name evidence="3" type="ORF">PS880_01437</name>
</gene>
<dbReference type="InterPro" id="IPR032856">
    <property type="entry name" value="GDE_N_bis"/>
</dbReference>
<dbReference type="GO" id="GO:0005975">
    <property type="term" value="P:carbohydrate metabolic process"/>
    <property type="evidence" value="ECO:0007669"/>
    <property type="project" value="InterPro"/>
</dbReference>
<feature type="domain" description="Mannosylglycerate hydrolase MGH1-like glycoside hydrolase" evidence="2">
    <location>
        <begin position="298"/>
        <end position="603"/>
    </location>
</feature>
<sequence>MKTTSGAPESPQPVPLENEPSAQNLFVLLNHNTYLVANAFGDIEPGAVGLFHHDTRLLSVYHLNVAGHRPSLLSASVSQDNVYFVSHLTNNPLPLLGEETTPQGVIHIERKRFLWEERMFECISLFNYSDQPSLLPINLHFGGDFRDMFEVRGQNRPLRGTLTEPQVFKQGVVVRYEGLDKHQRSMAISFSAEPTQINGDNATFQIEIGAHESHELYIEVGSSIMQPGRQRYRSAAAQACRAMRKKDQRGARIKASGRLFQAWLNKSRADLALLTADLPTGPYPYAGVPWYSTPFGRDAIITAYQSLWLNPSLARGVLAYLAAHQATETSTFRDAEPGKIMHETRQGEMSRLNELPFARYYGGVDTTPLFLMLAGAYAQRTDDLALIEVLWPALELATSWMENNASRNAEGFITYQRGEITGLANQGWKDSHDSIFHLDGRSPEGPIALVEVQGYAWRAYLGMSALAKRRGDNQAAERLQTCANKLRESVERCFWMKDQQFYALALDGNGERCEVRASNVGHLLFTGLPSAERGKAVAQQLLTNAFYNGWGVRTLETGAVRFNPMSYHNGSVWPHDVALCAAGISRYGEHIGAVRLLSGMFEAATFFGMRLPELFCGFKRSPGETPVAYPVACLPQAWAAGSVFMLLHACLGITVDAADCRVVIRQPHLPIGIDRLEVRKLRINEHSVDLGFQRIGDRVAAYIERQQGPKLIRLDVKL</sequence>
<dbReference type="Gene3D" id="1.50.10.10">
    <property type="match status" value="1"/>
</dbReference>
<dbReference type="Pfam" id="PF14742">
    <property type="entry name" value="GDE_N_bis"/>
    <property type="match status" value="1"/>
</dbReference>
<proteinExistence type="predicted"/>
<dbReference type="Pfam" id="PF22422">
    <property type="entry name" value="MGH1-like_GH"/>
    <property type="match status" value="1"/>
</dbReference>
<reference evidence="3 4" key="1">
    <citation type="submission" date="2019-09" db="EMBL/GenBank/DDBJ databases">
        <authorList>
            <person name="Chandra G."/>
            <person name="Truman W A."/>
        </authorList>
    </citation>
    <scope>NUCLEOTIDE SEQUENCE [LARGE SCALE GENOMIC DNA]</scope>
    <source>
        <strain evidence="3">PS880</strain>
    </source>
</reference>
<dbReference type="AlphaFoldDB" id="A0A5E7IAC0"/>
<dbReference type="InterPro" id="IPR008928">
    <property type="entry name" value="6-hairpin_glycosidase_sf"/>
</dbReference>
<dbReference type="InterPro" id="IPR054491">
    <property type="entry name" value="MGH1-like_GH"/>
</dbReference>
<evidence type="ECO:0000313" key="3">
    <source>
        <dbReference type="EMBL" id="VVO73641.1"/>
    </source>
</evidence>
<dbReference type="SUPFAM" id="SSF48208">
    <property type="entry name" value="Six-hairpin glycosidases"/>
    <property type="match status" value="1"/>
</dbReference>
<evidence type="ECO:0000313" key="4">
    <source>
        <dbReference type="Proteomes" id="UP000375525"/>
    </source>
</evidence>
<name>A0A5E7IAC0_PSEFL</name>
<evidence type="ECO:0008006" key="5">
    <source>
        <dbReference type="Google" id="ProtNLM"/>
    </source>
</evidence>
<dbReference type="InterPro" id="IPR012341">
    <property type="entry name" value="6hp_glycosidase-like_sf"/>
</dbReference>